<dbReference type="PROSITE" id="PS50994">
    <property type="entry name" value="INTEGRASE"/>
    <property type="match status" value="1"/>
</dbReference>
<dbReference type="EMBL" id="HBUF01139246">
    <property type="protein sequence ID" value="CAG6645972.1"/>
    <property type="molecule type" value="Transcribed_RNA"/>
</dbReference>
<dbReference type="EMBL" id="HBUF01139240">
    <property type="protein sequence ID" value="CAG6645960.1"/>
    <property type="molecule type" value="Transcribed_RNA"/>
</dbReference>
<dbReference type="GO" id="GO:0003676">
    <property type="term" value="F:nucleic acid binding"/>
    <property type="evidence" value="ECO:0007669"/>
    <property type="project" value="InterPro"/>
</dbReference>
<protein>
    <submittedName>
        <fullName evidence="2">Uncharacterized protein K02A2.6</fullName>
    </submittedName>
</protein>
<dbReference type="EMBL" id="HBUF01139242">
    <property type="protein sequence ID" value="CAG6645964.1"/>
    <property type="molecule type" value="Transcribed_RNA"/>
</dbReference>
<dbReference type="AlphaFoldDB" id="A0A8D8R7K3"/>
<dbReference type="InterPro" id="IPR012337">
    <property type="entry name" value="RNaseH-like_sf"/>
</dbReference>
<accession>A0A8D8R7K3</accession>
<feature type="domain" description="Integrase catalytic" evidence="1">
    <location>
        <begin position="43"/>
        <end position="157"/>
    </location>
</feature>
<dbReference type="Pfam" id="PF00665">
    <property type="entry name" value="rve"/>
    <property type="match status" value="1"/>
</dbReference>
<proteinExistence type="predicted"/>
<dbReference type="EMBL" id="HBUF01139241">
    <property type="protein sequence ID" value="CAG6645962.1"/>
    <property type="molecule type" value="Transcribed_RNA"/>
</dbReference>
<reference evidence="2" key="1">
    <citation type="submission" date="2021-05" db="EMBL/GenBank/DDBJ databases">
        <authorList>
            <person name="Alioto T."/>
            <person name="Alioto T."/>
            <person name="Gomez Garrido J."/>
        </authorList>
    </citation>
    <scope>NUCLEOTIDE SEQUENCE</scope>
</reference>
<dbReference type="InterPro" id="IPR050951">
    <property type="entry name" value="Retrovirus_Pol_polyprotein"/>
</dbReference>
<dbReference type="EMBL" id="HBUF01139244">
    <property type="protein sequence ID" value="CAG6645968.1"/>
    <property type="molecule type" value="Transcribed_RNA"/>
</dbReference>
<name>A0A8D8R7K3_9HEMI</name>
<dbReference type="PANTHER" id="PTHR37984:SF5">
    <property type="entry name" value="PROTEIN NYNRIN-LIKE"/>
    <property type="match status" value="1"/>
</dbReference>
<dbReference type="SUPFAM" id="SSF53098">
    <property type="entry name" value="Ribonuclease H-like"/>
    <property type="match status" value="1"/>
</dbReference>
<dbReference type="EMBL" id="HBUF01139245">
    <property type="protein sequence ID" value="CAG6645970.1"/>
    <property type="molecule type" value="Transcribed_RNA"/>
</dbReference>
<dbReference type="EMBL" id="HBUF01139247">
    <property type="protein sequence ID" value="CAG6645974.1"/>
    <property type="molecule type" value="Transcribed_RNA"/>
</dbReference>
<dbReference type="EMBL" id="HBUF01139238">
    <property type="protein sequence ID" value="CAG6645956.1"/>
    <property type="molecule type" value="Transcribed_RNA"/>
</dbReference>
<dbReference type="InterPro" id="IPR036397">
    <property type="entry name" value="RNaseH_sf"/>
</dbReference>
<dbReference type="GO" id="GO:0015074">
    <property type="term" value="P:DNA integration"/>
    <property type="evidence" value="ECO:0007669"/>
    <property type="project" value="InterPro"/>
</dbReference>
<dbReference type="EMBL" id="HBUF01139243">
    <property type="protein sequence ID" value="CAG6645966.1"/>
    <property type="molecule type" value="Transcribed_RNA"/>
</dbReference>
<evidence type="ECO:0000313" key="2">
    <source>
        <dbReference type="EMBL" id="CAG6645968.1"/>
    </source>
</evidence>
<dbReference type="InterPro" id="IPR001584">
    <property type="entry name" value="Integrase_cat-core"/>
</dbReference>
<organism evidence="2">
    <name type="scientific">Cacopsylla melanoneura</name>
    <dbReference type="NCBI Taxonomy" id="428564"/>
    <lineage>
        <taxon>Eukaryota</taxon>
        <taxon>Metazoa</taxon>
        <taxon>Ecdysozoa</taxon>
        <taxon>Arthropoda</taxon>
        <taxon>Hexapoda</taxon>
        <taxon>Insecta</taxon>
        <taxon>Pterygota</taxon>
        <taxon>Neoptera</taxon>
        <taxon>Paraneoptera</taxon>
        <taxon>Hemiptera</taxon>
        <taxon>Sternorrhyncha</taxon>
        <taxon>Psylloidea</taxon>
        <taxon>Psyllidae</taxon>
        <taxon>Psyllinae</taxon>
        <taxon>Cacopsylla</taxon>
    </lineage>
</organism>
<dbReference type="Gene3D" id="3.30.420.10">
    <property type="entry name" value="Ribonuclease H-like superfamily/Ribonuclease H"/>
    <property type="match status" value="1"/>
</dbReference>
<dbReference type="EMBL" id="HBUF01139239">
    <property type="protein sequence ID" value="CAG6645958.1"/>
    <property type="molecule type" value="Transcribed_RNA"/>
</dbReference>
<dbReference type="PANTHER" id="PTHR37984">
    <property type="entry name" value="PROTEIN CBG26694"/>
    <property type="match status" value="1"/>
</dbReference>
<evidence type="ECO:0000259" key="1">
    <source>
        <dbReference type="PROSITE" id="PS50994"/>
    </source>
</evidence>
<sequence length="157" mass="17600">MNPIGSKTWPDIPVSLLKTVSHAKSANLILVQDKYNFTQYLKQMLLGIQYYTVHLDISGKLSGKNNSKEYLFVFVDAFTKYTLLFLTKKLDGDNAVRVLLDAISLFGSPSLLVVDQGRSFANKKFKGCCAQNQITLHFMATGSCRANGQVERQMRVL</sequence>